<dbReference type="Pfam" id="PF26088">
    <property type="entry name" value="RRM_LARP4"/>
    <property type="match status" value="1"/>
</dbReference>
<feature type="region of interest" description="Disordered" evidence="4">
    <location>
        <begin position="459"/>
        <end position="495"/>
    </location>
</feature>
<feature type="compositionally biased region" description="Polar residues" evidence="4">
    <location>
        <begin position="612"/>
        <end position="626"/>
    </location>
</feature>
<dbReference type="InterPro" id="IPR045180">
    <property type="entry name" value="La_dom_prot"/>
</dbReference>
<keyword evidence="7" id="KW-1185">Reference proteome</keyword>
<feature type="domain" description="HTH La-type RNA-binding" evidence="5">
    <location>
        <begin position="134"/>
        <end position="223"/>
    </location>
</feature>
<accession>A0AA88SAN9</accession>
<gene>
    <name evidence="6" type="ORF">Q7C36_019395</name>
</gene>
<evidence type="ECO:0000313" key="7">
    <source>
        <dbReference type="Proteomes" id="UP001187315"/>
    </source>
</evidence>
<dbReference type="PANTHER" id="PTHR22792:SF48">
    <property type="entry name" value="LA-RELATED PROTEIN 4"/>
    <property type="match status" value="1"/>
</dbReference>
<sequence>MNSDQGGEPLQEEAEPGLEARGEAEPGPRACEEVAAAKAASMVTSKGAGLNPNAKVWQEMPAVPSEAPVDATEASPWSQSNITEESPGCKPYTPGFPGLVDSSTTAAAVVNGMDPSDPNPLTGCNESKLSEDQPLSAESLRESLKKELEFCFSRENLSKDLYLISQMDSDQFVPIWTIASMEGIKVLTTDLDLILDVLRSSPMVQVDEKGEKVRPNHKRCIIILREVPETTPVEEVEELFKNDNCPKVISVEFAHNNNWYITFQSDTDAQQAYKYLREEVKTFQGKPIMARIKAINTFFAKNGYRSLDCSVYQPQSHTQSQYSSPLFMQPIYSPQQQYLYGIVPPTWTPSPTPYFETPLAPFPNSGFVNGFGTTAHYKTGSNSLNIGRPFNRNRVPLYSRKNVINAFSRNHVKPQTRVNDGLASNVTPVSVVDGLRSSQPHANSSSVLATSELSSSFLQLSTSAEPNDDSTVAGRGRRNTYRATRRRREDERTIRPVPLTEVKVSQPKFDLAPSNFPPLPGCSGSPQGEPVLENRMSDVVRGLNRDKQSDSNKESTVSAAAPASEETVPRPALTASKPTVHAADPASYSATATPQEKKLDKAEPLVHKDMPVNSSTPSAIPQSPAQQAPISKTPPSPATPATSQANAGHSNPALLEPRKLSYAEVCQRPPKDPPPPPPPPPPVVSPSPASATSQPLRELRVNKVDEQTGSSEKPERPQDRGGDFKSREGRPARDSQSFYRSNGPPRASTGGFKLREQQRRPQFTPRTSPQGASRHTGKEQNIPPVSPKSCEAAQGHETSIFGISVSLITCSRRKASPCLGAMSF</sequence>
<feature type="compositionally biased region" description="Polar residues" evidence="4">
    <location>
        <begin position="760"/>
        <end position="773"/>
    </location>
</feature>
<dbReference type="GO" id="GO:0010494">
    <property type="term" value="C:cytoplasmic stress granule"/>
    <property type="evidence" value="ECO:0007669"/>
    <property type="project" value="TreeGrafter"/>
</dbReference>
<dbReference type="EMBL" id="JAVHJS010000020">
    <property type="protein sequence ID" value="KAK2825468.1"/>
    <property type="molecule type" value="Genomic_DNA"/>
</dbReference>
<evidence type="ECO:0000256" key="1">
    <source>
        <dbReference type="ARBA" id="ARBA00022553"/>
    </source>
</evidence>
<dbReference type="GO" id="GO:0003730">
    <property type="term" value="F:mRNA 3'-UTR binding"/>
    <property type="evidence" value="ECO:0007669"/>
    <property type="project" value="TreeGrafter"/>
</dbReference>
<dbReference type="InterPro" id="IPR035979">
    <property type="entry name" value="RBD_domain_sf"/>
</dbReference>
<evidence type="ECO:0000256" key="3">
    <source>
        <dbReference type="PROSITE-ProRule" id="PRU00332"/>
    </source>
</evidence>
<dbReference type="InterPro" id="IPR006630">
    <property type="entry name" value="La_HTH"/>
</dbReference>
<dbReference type="PANTHER" id="PTHR22792">
    <property type="entry name" value="LUPUS LA PROTEIN-RELATED"/>
    <property type="match status" value="1"/>
</dbReference>
<feature type="region of interest" description="Disordered" evidence="4">
    <location>
        <begin position="114"/>
        <end position="133"/>
    </location>
</feature>
<organism evidence="6 7">
    <name type="scientific">Tachysurus vachellii</name>
    <name type="common">Darkbarbel catfish</name>
    <name type="synonym">Pelteobagrus vachellii</name>
    <dbReference type="NCBI Taxonomy" id="175792"/>
    <lineage>
        <taxon>Eukaryota</taxon>
        <taxon>Metazoa</taxon>
        <taxon>Chordata</taxon>
        <taxon>Craniata</taxon>
        <taxon>Vertebrata</taxon>
        <taxon>Euteleostomi</taxon>
        <taxon>Actinopterygii</taxon>
        <taxon>Neopterygii</taxon>
        <taxon>Teleostei</taxon>
        <taxon>Ostariophysi</taxon>
        <taxon>Siluriformes</taxon>
        <taxon>Bagridae</taxon>
        <taxon>Tachysurus</taxon>
    </lineage>
</organism>
<feature type="compositionally biased region" description="Basic and acidic residues" evidence="4">
    <location>
        <begin position="595"/>
        <end position="610"/>
    </location>
</feature>
<feature type="compositionally biased region" description="Basic residues" evidence="4">
    <location>
        <begin position="475"/>
        <end position="486"/>
    </location>
</feature>
<evidence type="ECO:0000256" key="4">
    <source>
        <dbReference type="SAM" id="MobiDB-lite"/>
    </source>
</evidence>
<keyword evidence="2 3" id="KW-0694">RNA-binding</keyword>
<keyword evidence="1" id="KW-0597">Phosphoprotein</keyword>
<dbReference type="AlphaFoldDB" id="A0AA88SAN9"/>
<feature type="compositionally biased region" description="Basic and acidic residues" evidence="4">
    <location>
        <begin position="18"/>
        <end position="32"/>
    </location>
</feature>
<dbReference type="InterPro" id="IPR058699">
    <property type="entry name" value="RRM_LARP4/4B"/>
</dbReference>
<proteinExistence type="predicted"/>
<evidence type="ECO:0000256" key="2">
    <source>
        <dbReference type="ARBA" id="ARBA00022884"/>
    </source>
</evidence>
<dbReference type="InterPro" id="IPR036390">
    <property type="entry name" value="WH_DNA-bd_sf"/>
</dbReference>
<dbReference type="PROSITE" id="PS50961">
    <property type="entry name" value="HTH_LA"/>
    <property type="match status" value="1"/>
</dbReference>
<dbReference type="InterPro" id="IPR036388">
    <property type="entry name" value="WH-like_DNA-bd_sf"/>
</dbReference>
<dbReference type="GO" id="GO:0005829">
    <property type="term" value="C:cytosol"/>
    <property type="evidence" value="ECO:0007669"/>
    <property type="project" value="TreeGrafter"/>
</dbReference>
<protein>
    <recommendedName>
        <fullName evidence="5">HTH La-type RNA-binding domain-containing protein</fullName>
    </recommendedName>
</protein>
<evidence type="ECO:0000313" key="6">
    <source>
        <dbReference type="EMBL" id="KAK2825468.1"/>
    </source>
</evidence>
<feature type="compositionally biased region" description="Basic and acidic residues" evidence="4">
    <location>
        <begin position="697"/>
        <end position="733"/>
    </location>
</feature>
<dbReference type="GO" id="GO:0045727">
    <property type="term" value="P:positive regulation of translation"/>
    <property type="evidence" value="ECO:0007669"/>
    <property type="project" value="TreeGrafter"/>
</dbReference>
<dbReference type="Pfam" id="PF05383">
    <property type="entry name" value="La"/>
    <property type="match status" value="1"/>
</dbReference>
<comment type="caution">
    <text evidence="6">The sequence shown here is derived from an EMBL/GenBank/DDBJ whole genome shotgun (WGS) entry which is preliminary data.</text>
</comment>
<dbReference type="SUPFAM" id="SSF54928">
    <property type="entry name" value="RNA-binding domain, RBD"/>
    <property type="match status" value="1"/>
</dbReference>
<dbReference type="SUPFAM" id="SSF46785">
    <property type="entry name" value="Winged helix' DNA-binding domain"/>
    <property type="match status" value="1"/>
</dbReference>
<feature type="compositionally biased region" description="Basic and acidic residues" evidence="4">
    <location>
        <begin position="543"/>
        <end position="553"/>
    </location>
</feature>
<dbReference type="SMART" id="SM00715">
    <property type="entry name" value="LA"/>
    <property type="match status" value="1"/>
</dbReference>
<dbReference type="Gene3D" id="1.10.10.10">
    <property type="entry name" value="Winged helix-like DNA-binding domain superfamily/Winged helix DNA-binding domain"/>
    <property type="match status" value="1"/>
</dbReference>
<name>A0AA88SAN9_TACVA</name>
<dbReference type="Proteomes" id="UP001187315">
    <property type="component" value="Unassembled WGS sequence"/>
</dbReference>
<dbReference type="CDD" id="cd08035">
    <property type="entry name" value="LARP_4"/>
    <property type="match status" value="1"/>
</dbReference>
<feature type="region of interest" description="Disordered" evidence="4">
    <location>
        <begin position="543"/>
        <end position="793"/>
    </location>
</feature>
<feature type="region of interest" description="Disordered" evidence="4">
    <location>
        <begin position="1"/>
        <end position="33"/>
    </location>
</feature>
<reference evidence="6" key="1">
    <citation type="submission" date="2023-08" db="EMBL/GenBank/DDBJ databases">
        <title>Pelteobagrus vachellii genome.</title>
        <authorList>
            <person name="Liu H."/>
        </authorList>
    </citation>
    <scope>NUCLEOTIDE SEQUENCE</scope>
    <source>
        <strain evidence="6">PRFRI_2022a</strain>
        <tissue evidence="6">Muscle</tissue>
    </source>
</reference>
<feature type="compositionally biased region" description="Pro residues" evidence="4">
    <location>
        <begin position="672"/>
        <end position="685"/>
    </location>
</feature>
<evidence type="ECO:0000259" key="5">
    <source>
        <dbReference type="PROSITE" id="PS50961"/>
    </source>
</evidence>